<sequence>MSYSASCLSHIAAEKGWAYELIFIENSATDDEIKEQLMINGRPDLVAITFKTYERTMAFKSASAAKELQLIVVAGGVHPTTCPDDLLNSGLFNIIVSGDGLGVFEEILDSYKHLNGIIYGKNHKDRTKYVKRVFSKSQKKIIKESRSILMLTSKGCPYSCSYCSSNKNFFTFPLEAVVDEIVSLKSQYNINHIIFADETFSFSAHKIKSFRKMLQSRNLSFSFSLQTRADCFSEEIAEEMVKLGVEHLSFGIESASPKMLDFLNKNMPIECLYKSKSICSKFNLPFYVNLILAIPTQNVEDYEMTLKFVKDTKPDKINACYFIPFPGTPLFDYCLENDLLPRDYNLDNYLGYDPVKSPVNDVMSQKGTLIGVDYNLASHYMDEIMKYDFLWKRDFVLNKLNEIDSQGKKWIIYGAYDYFYRVLEMISSKHWENFLGYQDVSGGFFEARHQGLTLPRYDWNSLQKPKIVITTTHKNKYFTDVIEATLRNDYGFYGTIESVATIGINACK</sequence>
<gene>
    <name evidence="8" type="ORF">MTBBW1_2510016</name>
</gene>
<keyword evidence="9" id="KW-1185">Reference proteome</keyword>
<dbReference type="Proteomes" id="UP000191931">
    <property type="component" value="Unassembled WGS sequence"/>
</dbReference>
<dbReference type="GO" id="GO:0046872">
    <property type="term" value="F:metal ion binding"/>
    <property type="evidence" value="ECO:0007669"/>
    <property type="project" value="UniProtKB-KW"/>
</dbReference>
<keyword evidence="2" id="KW-0949">S-adenosyl-L-methionine</keyword>
<evidence type="ECO:0000256" key="2">
    <source>
        <dbReference type="ARBA" id="ARBA00022691"/>
    </source>
</evidence>
<dbReference type="RefSeq" id="WP_080809514.1">
    <property type="nucleotide sequence ID" value="NZ_LT828568.1"/>
</dbReference>
<dbReference type="GO" id="GO:0051539">
    <property type="term" value="F:4 iron, 4 sulfur cluster binding"/>
    <property type="evidence" value="ECO:0007669"/>
    <property type="project" value="UniProtKB-KW"/>
</dbReference>
<accession>A0A1W1HES5</accession>
<dbReference type="Gene3D" id="3.40.50.280">
    <property type="entry name" value="Cobalamin-binding domain"/>
    <property type="match status" value="1"/>
</dbReference>
<evidence type="ECO:0000259" key="7">
    <source>
        <dbReference type="PROSITE" id="PS51918"/>
    </source>
</evidence>
<dbReference type="SFLD" id="SFLDS00029">
    <property type="entry name" value="Radical_SAM"/>
    <property type="match status" value="1"/>
</dbReference>
<dbReference type="InterPro" id="IPR034466">
    <property type="entry name" value="Methyltransferase_Class_B"/>
</dbReference>
<dbReference type="GO" id="GO:0003824">
    <property type="term" value="F:catalytic activity"/>
    <property type="evidence" value="ECO:0007669"/>
    <property type="project" value="InterPro"/>
</dbReference>
<reference evidence="8 9" key="1">
    <citation type="submission" date="2017-03" db="EMBL/GenBank/DDBJ databases">
        <authorList>
            <person name="Afonso C.L."/>
            <person name="Miller P.J."/>
            <person name="Scott M.A."/>
            <person name="Spackman E."/>
            <person name="Goraichik I."/>
            <person name="Dimitrov K.M."/>
            <person name="Suarez D.L."/>
            <person name="Swayne D.E."/>
        </authorList>
    </citation>
    <scope>NUCLEOTIDE SEQUENCE [LARGE SCALE GENOMIC DNA]</scope>
    <source>
        <strain evidence="8">PRJEB14757</strain>
    </source>
</reference>
<organism evidence="8 9">
    <name type="scientific">Desulfamplus magnetovallimortis</name>
    <dbReference type="NCBI Taxonomy" id="1246637"/>
    <lineage>
        <taxon>Bacteria</taxon>
        <taxon>Pseudomonadati</taxon>
        <taxon>Thermodesulfobacteriota</taxon>
        <taxon>Desulfobacteria</taxon>
        <taxon>Desulfobacterales</taxon>
        <taxon>Desulfobacteraceae</taxon>
        <taxon>Desulfamplus</taxon>
    </lineage>
</organism>
<dbReference type="InterPro" id="IPR006158">
    <property type="entry name" value="Cobalamin-bd"/>
</dbReference>
<proteinExistence type="predicted"/>
<dbReference type="PROSITE" id="PS51332">
    <property type="entry name" value="B12_BINDING"/>
    <property type="match status" value="1"/>
</dbReference>
<dbReference type="SMART" id="SM00729">
    <property type="entry name" value="Elp3"/>
    <property type="match status" value="1"/>
</dbReference>
<evidence type="ECO:0000256" key="5">
    <source>
        <dbReference type="ARBA" id="ARBA00023014"/>
    </source>
</evidence>
<evidence type="ECO:0000256" key="1">
    <source>
        <dbReference type="ARBA" id="ARBA00001966"/>
    </source>
</evidence>
<evidence type="ECO:0000313" key="8">
    <source>
        <dbReference type="EMBL" id="SLM30898.1"/>
    </source>
</evidence>
<dbReference type="SFLD" id="SFLDG01123">
    <property type="entry name" value="methyltransferase_(Class_B)"/>
    <property type="match status" value="1"/>
</dbReference>
<evidence type="ECO:0000256" key="4">
    <source>
        <dbReference type="ARBA" id="ARBA00023004"/>
    </source>
</evidence>
<dbReference type="InterPro" id="IPR051198">
    <property type="entry name" value="BchE-like"/>
</dbReference>
<evidence type="ECO:0000313" key="9">
    <source>
        <dbReference type="Proteomes" id="UP000191931"/>
    </source>
</evidence>
<dbReference type="PROSITE" id="PS51918">
    <property type="entry name" value="RADICAL_SAM"/>
    <property type="match status" value="1"/>
</dbReference>
<dbReference type="AlphaFoldDB" id="A0A1W1HES5"/>
<name>A0A1W1HES5_9BACT</name>
<keyword evidence="3" id="KW-0479">Metal-binding</keyword>
<feature type="domain" description="Radical SAM core" evidence="7">
    <location>
        <begin position="142"/>
        <end position="353"/>
    </location>
</feature>
<dbReference type="SUPFAM" id="SSF102114">
    <property type="entry name" value="Radical SAM enzymes"/>
    <property type="match status" value="1"/>
</dbReference>
<comment type="cofactor">
    <cofactor evidence="1">
        <name>[4Fe-4S] cluster</name>
        <dbReference type="ChEBI" id="CHEBI:49883"/>
    </cofactor>
</comment>
<dbReference type="Gene3D" id="3.80.30.20">
    <property type="entry name" value="tm_1862 like domain"/>
    <property type="match status" value="1"/>
</dbReference>
<dbReference type="InterPro" id="IPR007197">
    <property type="entry name" value="rSAM"/>
</dbReference>
<dbReference type="Pfam" id="PF04055">
    <property type="entry name" value="Radical_SAM"/>
    <property type="match status" value="1"/>
</dbReference>
<dbReference type="GO" id="GO:0031419">
    <property type="term" value="F:cobalamin binding"/>
    <property type="evidence" value="ECO:0007669"/>
    <property type="project" value="InterPro"/>
</dbReference>
<keyword evidence="4" id="KW-0408">Iron</keyword>
<protein>
    <submittedName>
        <fullName evidence="8">Uncharacterized protein</fullName>
    </submittedName>
</protein>
<dbReference type="SFLD" id="SFLDG01082">
    <property type="entry name" value="B12-binding_domain_containing"/>
    <property type="match status" value="1"/>
</dbReference>
<evidence type="ECO:0000256" key="3">
    <source>
        <dbReference type="ARBA" id="ARBA00022723"/>
    </source>
</evidence>
<dbReference type="InterPro" id="IPR023404">
    <property type="entry name" value="rSAM_horseshoe"/>
</dbReference>
<dbReference type="InterPro" id="IPR058240">
    <property type="entry name" value="rSAM_sf"/>
</dbReference>
<keyword evidence="5" id="KW-0411">Iron-sulfur</keyword>
<evidence type="ECO:0000259" key="6">
    <source>
        <dbReference type="PROSITE" id="PS51332"/>
    </source>
</evidence>
<dbReference type="STRING" id="1246637.MTBBW1_2510016"/>
<feature type="domain" description="B12-binding" evidence="6">
    <location>
        <begin position="1"/>
        <end position="118"/>
    </location>
</feature>
<dbReference type="CDD" id="cd01335">
    <property type="entry name" value="Radical_SAM"/>
    <property type="match status" value="1"/>
</dbReference>
<dbReference type="EMBL" id="FWEV01000170">
    <property type="protein sequence ID" value="SLM30898.1"/>
    <property type="molecule type" value="Genomic_DNA"/>
</dbReference>
<dbReference type="PANTHER" id="PTHR43409">
    <property type="entry name" value="ANAEROBIC MAGNESIUM-PROTOPORPHYRIN IX MONOMETHYL ESTER CYCLASE-RELATED"/>
    <property type="match status" value="1"/>
</dbReference>
<dbReference type="InterPro" id="IPR006638">
    <property type="entry name" value="Elp3/MiaA/NifB-like_rSAM"/>
</dbReference>
<dbReference type="OrthoDB" id="9804952at2"/>